<proteinExistence type="predicted"/>
<comment type="caution">
    <text evidence="1">The sequence shown here is derived from an EMBL/GenBank/DDBJ whole genome shotgun (WGS) entry which is preliminary data.</text>
</comment>
<dbReference type="Proteomes" id="UP001341444">
    <property type="component" value="Unassembled WGS sequence"/>
</dbReference>
<keyword evidence="2" id="KW-1185">Reference proteome</keyword>
<gene>
    <name evidence="1" type="ORF">P4T90_05220</name>
</gene>
<dbReference type="RefSeq" id="WP_066265640.1">
    <property type="nucleotide sequence ID" value="NZ_JARMAB010000006.1"/>
</dbReference>
<dbReference type="Gene3D" id="2.60.40.2360">
    <property type="entry name" value="Intracellular proteinase inhibitor BsuPI"/>
    <property type="match status" value="1"/>
</dbReference>
<evidence type="ECO:0008006" key="3">
    <source>
        <dbReference type="Google" id="ProtNLM"/>
    </source>
</evidence>
<protein>
    <recommendedName>
        <fullName evidence="3">Intracellular proteinase inhibitor BsuPI domain-containing protein</fullName>
    </recommendedName>
</protein>
<evidence type="ECO:0000313" key="2">
    <source>
        <dbReference type="Proteomes" id="UP001341444"/>
    </source>
</evidence>
<accession>A0ABU6MCU8</accession>
<name>A0ABU6MCU8_9BACI</name>
<evidence type="ECO:0000313" key="1">
    <source>
        <dbReference type="EMBL" id="MED1202493.1"/>
    </source>
</evidence>
<sequence>MIGLLAVLLFQHQGYPLDSKKELEWEIRTTDTGSSLQLELIAENKSTTTVSLVFPTTKFFDFTIYDNGRVKIFT</sequence>
<reference evidence="1 2" key="1">
    <citation type="submission" date="2023-03" db="EMBL/GenBank/DDBJ databases">
        <title>Bacillus Genome Sequencing.</title>
        <authorList>
            <person name="Dunlap C."/>
        </authorList>
    </citation>
    <scope>NUCLEOTIDE SEQUENCE [LARGE SCALE GENOMIC DNA]</scope>
    <source>
        <strain evidence="1 2">B-23453</strain>
    </source>
</reference>
<organism evidence="1 2">
    <name type="scientific">Heyndrickxia acidicola</name>
    <dbReference type="NCBI Taxonomy" id="209389"/>
    <lineage>
        <taxon>Bacteria</taxon>
        <taxon>Bacillati</taxon>
        <taxon>Bacillota</taxon>
        <taxon>Bacilli</taxon>
        <taxon>Bacillales</taxon>
        <taxon>Bacillaceae</taxon>
        <taxon>Heyndrickxia</taxon>
    </lineage>
</organism>
<dbReference type="EMBL" id="JARMAB010000006">
    <property type="protein sequence ID" value="MED1202493.1"/>
    <property type="molecule type" value="Genomic_DNA"/>
</dbReference>
<dbReference type="InterPro" id="IPR038144">
    <property type="entry name" value="IPI"/>
</dbReference>